<organism evidence="33 34">
    <name type="scientific">Bermanella marisrubri</name>
    <dbReference type="NCBI Taxonomy" id="207949"/>
    <lineage>
        <taxon>Bacteria</taxon>
        <taxon>Pseudomonadati</taxon>
        <taxon>Pseudomonadota</taxon>
        <taxon>Gammaproteobacteria</taxon>
        <taxon>Oceanospirillales</taxon>
        <taxon>Oceanospirillaceae</taxon>
        <taxon>Bermanella</taxon>
    </lineage>
</organism>
<dbReference type="SUPFAM" id="SSF53955">
    <property type="entry name" value="Lysozyme-like"/>
    <property type="match status" value="1"/>
</dbReference>
<evidence type="ECO:0000256" key="1">
    <source>
        <dbReference type="ARBA" id="ARBA00002624"/>
    </source>
</evidence>
<evidence type="ECO:0000256" key="28">
    <source>
        <dbReference type="SAM" id="MobiDB-lite"/>
    </source>
</evidence>
<keyword evidence="9" id="KW-0997">Cell inner membrane</keyword>
<keyword evidence="15" id="KW-0378">Hydrolase</keyword>
<dbReference type="PANTHER" id="PTHR32282">
    <property type="entry name" value="BINDING PROTEIN TRANSPEPTIDASE, PUTATIVE-RELATED"/>
    <property type="match status" value="1"/>
</dbReference>
<dbReference type="PANTHER" id="PTHR32282:SF27">
    <property type="entry name" value="PENICILLIN-BINDING PROTEIN 1A"/>
    <property type="match status" value="1"/>
</dbReference>
<dbReference type="Proteomes" id="UP000004263">
    <property type="component" value="Unassembled WGS sequence"/>
</dbReference>
<evidence type="ECO:0000256" key="21">
    <source>
        <dbReference type="ARBA" id="ARBA00023251"/>
    </source>
</evidence>
<dbReference type="SUPFAM" id="SSF56601">
    <property type="entry name" value="beta-lactamase/transpeptidase-like"/>
    <property type="match status" value="1"/>
</dbReference>
<comment type="caution">
    <text evidence="33">The sequence shown here is derived from an EMBL/GenBank/DDBJ whole genome shotgun (WGS) entry which is preliminary data.</text>
</comment>
<proteinExistence type="inferred from homology"/>
<keyword evidence="13" id="KW-0808">Transferase</keyword>
<keyword evidence="23" id="KW-0961">Cell wall biogenesis/degradation</keyword>
<evidence type="ECO:0000256" key="29">
    <source>
        <dbReference type="SAM" id="Phobius"/>
    </source>
</evidence>
<dbReference type="GO" id="GO:0008360">
    <property type="term" value="P:regulation of cell shape"/>
    <property type="evidence" value="ECO:0007669"/>
    <property type="project" value="UniProtKB-KW"/>
</dbReference>
<dbReference type="InterPro" id="IPR001460">
    <property type="entry name" value="PCN-bd_Tpept"/>
</dbReference>
<keyword evidence="20 29" id="KW-0472">Membrane</keyword>
<dbReference type="GO" id="GO:0006508">
    <property type="term" value="P:proteolysis"/>
    <property type="evidence" value="ECO:0007669"/>
    <property type="project" value="UniProtKB-KW"/>
</dbReference>
<dbReference type="Pfam" id="PF17092">
    <property type="entry name" value="PCB_OB"/>
    <property type="match status" value="1"/>
</dbReference>
<keyword evidence="12" id="KW-0328">Glycosyltransferase</keyword>
<evidence type="ECO:0000256" key="6">
    <source>
        <dbReference type="ARBA" id="ARBA00012448"/>
    </source>
</evidence>
<dbReference type="GO" id="GO:0005886">
    <property type="term" value="C:plasma membrane"/>
    <property type="evidence" value="ECO:0007669"/>
    <property type="project" value="UniProtKB-SubCell"/>
</dbReference>
<comment type="subcellular location">
    <subcellularLocation>
        <location evidence="2">Cell inner membrane</location>
        <topology evidence="2">Single-pass type II membrane protein</topology>
    </subcellularLocation>
</comment>
<evidence type="ECO:0000256" key="9">
    <source>
        <dbReference type="ARBA" id="ARBA00022519"/>
    </source>
</evidence>
<comment type="catalytic activity">
    <reaction evidence="26">
        <text>[GlcNAc-(1-&gt;4)-Mur2Ac(oyl-L-Ala-gamma-D-Glu-L-Lys-D-Ala-D-Ala)](n)-di-trans,octa-cis-undecaprenyl diphosphate + beta-D-GlcNAc-(1-&gt;4)-Mur2Ac(oyl-L-Ala-gamma-D-Glu-L-Lys-D-Ala-D-Ala)-di-trans,octa-cis-undecaprenyl diphosphate = [GlcNAc-(1-&gt;4)-Mur2Ac(oyl-L-Ala-gamma-D-Glu-L-Lys-D-Ala-D-Ala)](n+1)-di-trans,octa-cis-undecaprenyl diphosphate + di-trans,octa-cis-undecaprenyl diphosphate + H(+)</text>
        <dbReference type="Rhea" id="RHEA:23708"/>
        <dbReference type="Rhea" id="RHEA-COMP:9602"/>
        <dbReference type="Rhea" id="RHEA-COMP:9603"/>
        <dbReference type="ChEBI" id="CHEBI:15378"/>
        <dbReference type="ChEBI" id="CHEBI:58405"/>
        <dbReference type="ChEBI" id="CHEBI:60033"/>
        <dbReference type="ChEBI" id="CHEBI:78435"/>
        <dbReference type="EC" id="2.4.99.28"/>
    </reaction>
</comment>
<feature type="domain" description="Penicillin-binding protein transpeptidase" evidence="30">
    <location>
        <begin position="469"/>
        <end position="761"/>
    </location>
</feature>
<evidence type="ECO:0000256" key="2">
    <source>
        <dbReference type="ARBA" id="ARBA00004249"/>
    </source>
</evidence>
<evidence type="ECO:0000256" key="3">
    <source>
        <dbReference type="ARBA" id="ARBA00004752"/>
    </source>
</evidence>
<dbReference type="InterPro" id="IPR050396">
    <property type="entry name" value="Glycosyltr_51/Transpeptidase"/>
</dbReference>
<dbReference type="GO" id="GO:0008955">
    <property type="term" value="F:peptidoglycan glycosyltransferase activity"/>
    <property type="evidence" value="ECO:0007669"/>
    <property type="project" value="UniProtKB-EC"/>
</dbReference>
<evidence type="ECO:0000256" key="22">
    <source>
        <dbReference type="ARBA" id="ARBA00023268"/>
    </source>
</evidence>
<evidence type="ECO:0000256" key="26">
    <source>
        <dbReference type="ARBA" id="ARBA00049902"/>
    </source>
</evidence>
<dbReference type="FunFam" id="1.10.3810.10:FF:000003">
    <property type="entry name" value="Penicillin-binding protein 1a"/>
    <property type="match status" value="1"/>
</dbReference>
<dbReference type="GO" id="GO:0009252">
    <property type="term" value="P:peptidoglycan biosynthetic process"/>
    <property type="evidence" value="ECO:0007669"/>
    <property type="project" value="UniProtKB-UniPathway"/>
</dbReference>
<dbReference type="InterPro" id="IPR031376">
    <property type="entry name" value="PCB_OB"/>
</dbReference>
<evidence type="ECO:0000256" key="19">
    <source>
        <dbReference type="ARBA" id="ARBA00022989"/>
    </source>
</evidence>
<dbReference type="Pfam" id="PF00905">
    <property type="entry name" value="Transpeptidase"/>
    <property type="match status" value="1"/>
</dbReference>
<dbReference type="Pfam" id="PF00912">
    <property type="entry name" value="Transgly"/>
    <property type="match status" value="1"/>
</dbReference>
<dbReference type="GO" id="GO:0008658">
    <property type="term" value="F:penicillin binding"/>
    <property type="evidence" value="ECO:0007669"/>
    <property type="project" value="InterPro"/>
</dbReference>
<keyword evidence="18" id="KW-0573">Peptidoglycan synthesis</keyword>
<dbReference type="GO" id="GO:0071555">
    <property type="term" value="P:cell wall organization"/>
    <property type="evidence" value="ECO:0007669"/>
    <property type="project" value="UniProtKB-KW"/>
</dbReference>
<comment type="pathway">
    <text evidence="27">Glycan biosynthesis.</text>
</comment>
<name>Q1N2H9_9GAMM</name>
<feature type="region of interest" description="Disordered" evidence="28">
    <location>
        <begin position="836"/>
        <end position="873"/>
    </location>
</feature>
<comment type="similarity">
    <text evidence="5">In the N-terminal section; belongs to the glycosyltransferase 51 family.</text>
</comment>
<evidence type="ECO:0000259" key="31">
    <source>
        <dbReference type="Pfam" id="PF00912"/>
    </source>
</evidence>
<evidence type="ECO:0000259" key="30">
    <source>
        <dbReference type="Pfam" id="PF00905"/>
    </source>
</evidence>
<keyword evidence="21" id="KW-0046">Antibiotic resistance</keyword>
<dbReference type="Gene3D" id="3.40.710.10">
    <property type="entry name" value="DD-peptidase/beta-lactamase superfamily"/>
    <property type="match status" value="2"/>
</dbReference>
<dbReference type="AlphaFoldDB" id="Q1N2H9"/>
<keyword evidence="14 29" id="KW-0812">Transmembrane</keyword>
<comment type="similarity">
    <text evidence="4">In the C-terminal section; belongs to the transpeptidase family.</text>
</comment>
<comment type="catalytic activity">
    <reaction evidence="24">
        <text>Preferential cleavage: (Ac)2-L-Lys-D-Ala-|-D-Ala. Also transpeptidation of peptidyl-alanyl moieties that are N-acyl substituents of D-alanine.</text>
        <dbReference type="EC" id="3.4.16.4"/>
    </reaction>
</comment>
<keyword evidence="16" id="KW-0133">Cell shape</keyword>
<feature type="compositionally biased region" description="Low complexity" evidence="28">
    <location>
        <begin position="853"/>
        <end position="864"/>
    </location>
</feature>
<dbReference type="EMBL" id="AAQH01000007">
    <property type="protein sequence ID" value="EAT12428.1"/>
    <property type="molecule type" value="Genomic_DNA"/>
</dbReference>
<gene>
    <name evidence="33" type="ORF">RED65_16361</name>
</gene>
<protein>
    <recommendedName>
        <fullName evidence="7">Penicillin-binding protein 1A</fullName>
        <ecNumber evidence="25">2.4.99.28</ecNumber>
        <ecNumber evidence="6">3.4.16.4</ecNumber>
    </recommendedName>
</protein>
<dbReference type="Gene3D" id="1.10.3810.10">
    <property type="entry name" value="Biosynthetic peptidoglycan transglycosylase-like"/>
    <property type="match status" value="1"/>
</dbReference>
<dbReference type="InterPro" id="IPR036950">
    <property type="entry name" value="PBP_transglycosylase"/>
</dbReference>
<sequence>MKKNRPVLRFLLLAPLAGLFGLIFGIASVYLYLAPSLPSVESLKNIQLQTPLRIYSHDEKLIAEFGEKRRTPIAFEQVPQQFYNALIAAEDENFYSHPGIDIKGLARAAFELITTGQKRSGGSTITMQVAKNYYLSSEKTFTRKFTEILLAIHIEQEISKKEILELYVNKIYLGKRAYGVEAAAQVYYGKSIDQLSLAQLAMIAGLPQAPSAANPINDPDRARQRRNYVLARMFTEDFITQEEFTKAASEEISAKYHGLSTEIEASYVAEMVRSELAELYPEDLYTKGYRVYTTINSEMQVAAQKAVRVGIHNYDRAHGLREAPEVLTPYILKEQQDVPVRVGASIWKLGESIPSINYELELPPSPDDLNRYTWAKKLQERNAPGDLVWAVITNIDDEALTATAFTADKESIVLNKESYEWARPYVNVNIIGNPIEKPSELFSIGQAVLLEPRGEEIFLAQKPEVQASLVSFNPQDGGLLALVGGYDFSLSKYNRSTQANRQPGSSFKPFVYSSALEAGFTPASIINDAPVVFEDDSLEAIWRPENYSGKFYGPTRLRQALYKSRNLVSIRLLNRTGVGRTIRYISQLGIPRAKLNRDLSLALGSSGMTPFELATGYMVLANGGYKVEPFVIKRIEDSEGNVLFEHEPKQVCPDCKKAIEEYQAKLETRIAENPEALFNQTSEELPLSLEEFSQQFPPIAPKVMDERVNYLMYTMMQDVIKRGTGKRALALGREDLAGKTGTTNDQKDAWFSGFNNKVVANVWVGFDDPQTLGKWAFGSNTALPIWVDFMETALKGMPHSPIQRPEGLVSVRIDPETGNRAYPGQPNAIFETFRAENVPQQMETPPSYVEPNGSDQTGSSQQDSENIAPEQLF</sequence>
<evidence type="ECO:0000256" key="15">
    <source>
        <dbReference type="ARBA" id="ARBA00022801"/>
    </source>
</evidence>
<evidence type="ECO:0000256" key="24">
    <source>
        <dbReference type="ARBA" id="ARBA00034000"/>
    </source>
</evidence>
<feature type="transmembrane region" description="Helical" evidence="29">
    <location>
        <begin position="12"/>
        <end position="33"/>
    </location>
</feature>
<evidence type="ECO:0000256" key="13">
    <source>
        <dbReference type="ARBA" id="ARBA00022679"/>
    </source>
</evidence>
<evidence type="ECO:0000313" key="33">
    <source>
        <dbReference type="EMBL" id="EAT12428.1"/>
    </source>
</evidence>
<evidence type="ECO:0000256" key="20">
    <source>
        <dbReference type="ARBA" id="ARBA00023136"/>
    </source>
</evidence>
<evidence type="ECO:0000256" key="12">
    <source>
        <dbReference type="ARBA" id="ARBA00022676"/>
    </source>
</evidence>
<dbReference type="HOGENOM" id="CLU_006354_2_4_6"/>
<dbReference type="GO" id="GO:0030288">
    <property type="term" value="C:outer membrane-bounded periplasmic space"/>
    <property type="evidence" value="ECO:0007669"/>
    <property type="project" value="TreeGrafter"/>
</dbReference>
<keyword evidence="22" id="KW-0511">Multifunctional enzyme</keyword>
<comment type="pathway">
    <text evidence="3">Cell wall biogenesis; peptidoglycan biosynthesis.</text>
</comment>
<keyword evidence="17" id="KW-0735">Signal-anchor</keyword>
<evidence type="ECO:0000313" key="34">
    <source>
        <dbReference type="Proteomes" id="UP000004263"/>
    </source>
</evidence>
<dbReference type="GO" id="GO:0046677">
    <property type="term" value="P:response to antibiotic"/>
    <property type="evidence" value="ECO:0007669"/>
    <property type="project" value="UniProtKB-KW"/>
</dbReference>
<dbReference type="EC" id="2.4.99.28" evidence="25"/>
<keyword evidence="8" id="KW-1003">Cell membrane</keyword>
<evidence type="ECO:0000256" key="8">
    <source>
        <dbReference type="ARBA" id="ARBA00022475"/>
    </source>
</evidence>
<keyword evidence="11" id="KW-0645">Protease</keyword>
<evidence type="ECO:0000256" key="5">
    <source>
        <dbReference type="ARBA" id="ARBA00007739"/>
    </source>
</evidence>
<feature type="domain" description="Glycosyl transferase family 51" evidence="31">
    <location>
        <begin position="59"/>
        <end position="233"/>
    </location>
</feature>
<dbReference type="EC" id="3.4.16.4" evidence="6"/>
<evidence type="ECO:0000256" key="17">
    <source>
        <dbReference type="ARBA" id="ARBA00022968"/>
    </source>
</evidence>
<reference evidence="33 34" key="1">
    <citation type="submission" date="2006-03" db="EMBL/GenBank/DDBJ databases">
        <authorList>
            <person name="Pinhassi J."/>
            <person name="Pedros-Alio C."/>
            <person name="Ferriera S."/>
            <person name="Johnson J."/>
            <person name="Kravitz S."/>
            <person name="Halpern A."/>
            <person name="Remington K."/>
            <person name="Beeson K."/>
            <person name="Tran B."/>
            <person name="Rogers Y.-H."/>
            <person name="Friedman R."/>
            <person name="Venter J.C."/>
        </authorList>
    </citation>
    <scope>NUCLEOTIDE SEQUENCE [LARGE SCALE GENOMIC DNA]</scope>
    <source>
        <strain evidence="33 34">RED65</strain>
    </source>
</reference>
<dbReference type="UniPathway" id="UPA00219"/>
<evidence type="ECO:0000256" key="23">
    <source>
        <dbReference type="ARBA" id="ARBA00023316"/>
    </source>
</evidence>
<evidence type="ECO:0000259" key="32">
    <source>
        <dbReference type="Pfam" id="PF17092"/>
    </source>
</evidence>
<dbReference type="GO" id="GO:0009002">
    <property type="term" value="F:serine-type D-Ala-D-Ala carboxypeptidase activity"/>
    <property type="evidence" value="ECO:0007669"/>
    <property type="project" value="UniProtKB-EC"/>
</dbReference>
<evidence type="ECO:0000256" key="18">
    <source>
        <dbReference type="ARBA" id="ARBA00022984"/>
    </source>
</evidence>
<evidence type="ECO:0000256" key="16">
    <source>
        <dbReference type="ARBA" id="ARBA00022960"/>
    </source>
</evidence>
<dbReference type="STRING" id="207949.RED65_16361"/>
<dbReference type="InterPro" id="IPR001264">
    <property type="entry name" value="Glyco_trans_51"/>
</dbReference>
<comment type="function">
    <text evidence="1">Cell wall formation. Synthesis of cross-linked peptidoglycan from the lipid intermediates. The enzyme has a penicillin-insensitive transglycosylase N-terminal domain (formation of linear glycan strands) and a penicillin-sensitive transpeptidase C-terminal domain (cross-linking of the peptide subunits).</text>
</comment>
<evidence type="ECO:0000256" key="4">
    <source>
        <dbReference type="ARBA" id="ARBA00007090"/>
    </source>
</evidence>
<evidence type="ECO:0000256" key="11">
    <source>
        <dbReference type="ARBA" id="ARBA00022670"/>
    </source>
</evidence>
<evidence type="ECO:0000256" key="25">
    <source>
        <dbReference type="ARBA" id="ARBA00044770"/>
    </source>
</evidence>
<keyword evidence="34" id="KW-1185">Reference proteome</keyword>
<keyword evidence="19 29" id="KW-1133">Transmembrane helix</keyword>
<evidence type="ECO:0000256" key="27">
    <source>
        <dbReference type="ARBA" id="ARBA00060592"/>
    </source>
</evidence>
<dbReference type="InterPro" id="IPR023346">
    <property type="entry name" value="Lysozyme-like_dom_sf"/>
</dbReference>
<evidence type="ECO:0000256" key="14">
    <source>
        <dbReference type="ARBA" id="ARBA00022692"/>
    </source>
</evidence>
<dbReference type="NCBIfam" id="TIGR02074">
    <property type="entry name" value="PBP_1a_fam"/>
    <property type="match status" value="1"/>
</dbReference>
<accession>Q1N2H9</accession>
<evidence type="ECO:0000256" key="7">
    <source>
        <dbReference type="ARBA" id="ARBA00018638"/>
    </source>
</evidence>
<keyword evidence="10" id="KW-0121">Carboxypeptidase</keyword>
<dbReference type="InterPro" id="IPR012338">
    <property type="entry name" value="Beta-lactam/transpept-like"/>
</dbReference>
<feature type="domain" description="Penicillin-binding protein OB-like" evidence="32">
    <location>
        <begin position="370"/>
        <end position="465"/>
    </location>
</feature>
<evidence type="ECO:0000256" key="10">
    <source>
        <dbReference type="ARBA" id="ARBA00022645"/>
    </source>
</evidence>